<name>A0ABY7DPQ7_MYAAR</name>
<keyword evidence="2" id="KW-1185">Reference proteome</keyword>
<reference evidence="1" key="1">
    <citation type="submission" date="2022-11" db="EMBL/GenBank/DDBJ databases">
        <title>Centuries of genome instability and evolution in soft-shell clam transmissible cancer (bioRxiv).</title>
        <authorList>
            <person name="Hart S.F.M."/>
            <person name="Yonemitsu M.A."/>
            <person name="Giersch R.M."/>
            <person name="Beal B.F."/>
            <person name="Arriagada G."/>
            <person name="Davis B.W."/>
            <person name="Ostrander E.A."/>
            <person name="Goff S.P."/>
            <person name="Metzger M.J."/>
        </authorList>
    </citation>
    <scope>NUCLEOTIDE SEQUENCE</scope>
    <source>
        <strain evidence="1">MELC-2E11</strain>
        <tissue evidence="1">Siphon/mantle</tissue>
    </source>
</reference>
<dbReference type="Proteomes" id="UP001164746">
    <property type="component" value="Chromosome 3"/>
</dbReference>
<gene>
    <name evidence="1" type="ORF">MAR_024064</name>
</gene>
<protein>
    <submittedName>
        <fullName evidence="1">Uncharacterized protein</fullName>
    </submittedName>
</protein>
<dbReference type="EMBL" id="CP111014">
    <property type="protein sequence ID" value="WAQ99691.1"/>
    <property type="molecule type" value="Genomic_DNA"/>
</dbReference>
<sequence>MTLVLRSHGQSDQHGRKMDGRVTQRVHACTWPAEFAGSVWLDSDRGQVAFTSVSVTGWSITAQGDQEVSGWDCYFHNTTGTGYTLAMQVADSTFIYYLMSEEETRLYKDRLYVKVEPNGTQATPSAADVCLAASHAEAPPANEYHLFIKNVSS</sequence>
<proteinExistence type="predicted"/>
<organism evidence="1 2">
    <name type="scientific">Mya arenaria</name>
    <name type="common">Soft-shell clam</name>
    <dbReference type="NCBI Taxonomy" id="6604"/>
    <lineage>
        <taxon>Eukaryota</taxon>
        <taxon>Metazoa</taxon>
        <taxon>Spiralia</taxon>
        <taxon>Lophotrochozoa</taxon>
        <taxon>Mollusca</taxon>
        <taxon>Bivalvia</taxon>
        <taxon>Autobranchia</taxon>
        <taxon>Heteroconchia</taxon>
        <taxon>Euheterodonta</taxon>
        <taxon>Imparidentia</taxon>
        <taxon>Neoheterodontei</taxon>
        <taxon>Myida</taxon>
        <taxon>Myoidea</taxon>
        <taxon>Myidae</taxon>
        <taxon>Mya</taxon>
    </lineage>
</organism>
<accession>A0ABY7DPQ7</accession>
<evidence type="ECO:0000313" key="1">
    <source>
        <dbReference type="EMBL" id="WAQ99691.1"/>
    </source>
</evidence>
<evidence type="ECO:0000313" key="2">
    <source>
        <dbReference type="Proteomes" id="UP001164746"/>
    </source>
</evidence>